<comment type="caution">
    <text evidence="3">The sequence shown here is derived from an EMBL/GenBank/DDBJ whole genome shotgun (WGS) entry which is preliminary data.</text>
</comment>
<name>A0ABP0BRM6_9PEZI</name>
<feature type="compositionally biased region" description="Basic and acidic residues" evidence="1">
    <location>
        <begin position="192"/>
        <end position="204"/>
    </location>
</feature>
<feature type="region of interest" description="Disordered" evidence="1">
    <location>
        <begin position="435"/>
        <end position="475"/>
    </location>
</feature>
<keyword evidence="2" id="KW-0472">Membrane</keyword>
<feature type="compositionally biased region" description="Polar residues" evidence="1">
    <location>
        <begin position="148"/>
        <end position="160"/>
    </location>
</feature>
<feature type="region of interest" description="Disordered" evidence="1">
    <location>
        <begin position="1"/>
        <end position="44"/>
    </location>
</feature>
<gene>
    <name evidence="3" type="ORF">SCUCBS95973_004803</name>
</gene>
<keyword evidence="2" id="KW-0812">Transmembrane</keyword>
<evidence type="ECO:0000256" key="2">
    <source>
        <dbReference type="SAM" id="Phobius"/>
    </source>
</evidence>
<feature type="region of interest" description="Disordered" evidence="1">
    <location>
        <begin position="88"/>
        <end position="109"/>
    </location>
</feature>
<evidence type="ECO:0008006" key="5">
    <source>
        <dbReference type="Google" id="ProtNLM"/>
    </source>
</evidence>
<accession>A0ABP0BRM6</accession>
<feature type="region of interest" description="Disordered" evidence="1">
    <location>
        <begin position="183"/>
        <end position="208"/>
    </location>
</feature>
<feature type="region of interest" description="Disordered" evidence="1">
    <location>
        <begin position="137"/>
        <end position="160"/>
    </location>
</feature>
<evidence type="ECO:0000313" key="3">
    <source>
        <dbReference type="EMBL" id="CAK7222322.1"/>
    </source>
</evidence>
<feature type="transmembrane region" description="Helical" evidence="2">
    <location>
        <begin position="328"/>
        <end position="348"/>
    </location>
</feature>
<feature type="transmembrane region" description="Helical" evidence="2">
    <location>
        <begin position="277"/>
        <end position="301"/>
    </location>
</feature>
<dbReference type="EMBL" id="CAWUHB010000024">
    <property type="protein sequence ID" value="CAK7222322.1"/>
    <property type="molecule type" value="Genomic_DNA"/>
</dbReference>
<sequence length="564" mass="60947">MASQSAVQNFSLPSRTGSIWPFSPSVGDDRNSHGSHDGDSDPDTATGLNFDCSLMRSPTPALTPASSALQLFHFTDDTVARAARRSRVLPRPMSTSSSAPALTGLTEGNDERGRLEDAVVAEPQTEAALNTETGTVQKDTDVPVPANGLQQTPKKSRTALNDETWPASPALSVWPRPMSVLDLSPAKRSQRSGKEKARNGDSIRSRAQADTITNTMTHTRTNDMDLEGSIVDDGPPSLARSISIRWGPRIRHISLSEVQAADDAARRVAAVRRERRVFWFLVGLALVGVLSCTGAVTLAAAQAAMQAGVEEIGPDENGGGPIWDARTLGWLVASLLVCASAAVGLAVATSSRCRRRRDAASREDTYSSPGEKAMLAQLVQSSTRDTDGNTRETRNSRAGWVEMDDLDDLDEQDQLRTNGVVSRWWPLKRQGKEASSTVAEFGSTDHSKGASSSDRSNGGVFINKDLPTPNEAPIHEEDRNWDKFSQDPVQLRRYVETLETRLAVVEGVQRVHSATGLETGGLSARRSQPGFVRSPAMALLPRELVATPDTENSTGNRWYAGPWM</sequence>
<organism evidence="3 4">
    <name type="scientific">Sporothrix curviconia</name>
    <dbReference type="NCBI Taxonomy" id="1260050"/>
    <lineage>
        <taxon>Eukaryota</taxon>
        <taxon>Fungi</taxon>
        <taxon>Dikarya</taxon>
        <taxon>Ascomycota</taxon>
        <taxon>Pezizomycotina</taxon>
        <taxon>Sordariomycetes</taxon>
        <taxon>Sordariomycetidae</taxon>
        <taxon>Ophiostomatales</taxon>
        <taxon>Ophiostomataceae</taxon>
        <taxon>Sporothrix</taxon>
    </lineage>
</organism>
<proteinExistence type="predicted"/>
<dbReference type="Proteomes" id="UP001642405">
    <property type="component" value="Unassembled WGS sequence"/>
</dbReference>
<reference evidence="3 4" key="1">
    <citation type="submission" date="2024-01" db="EMBL/GenBank/DDBJ databases">
        <authorList>
            <person name="Allen C."/>
            <person name="Tagirdzhanova G."/>
        </authorList>
    </citation>
    <scope>NUCLEOTIDE SEQUENCE [LARGE SCALE GENOMIC DNA]</scope>
</reference>
<feature type="compositionally biased region" description="Basic and acidic residues" evidence="1">
    <location>
        <begin position="27"/>
        <end position="39"/>
    </location>
</feature>
<keyword evidence="4" id="KW-1185">Reference proteome</keyword>
<feature type="compositionally biased region" description="Polar residues" evidence="1">
    <location>
        <begin position="1"/>
        <end position="17"/>
    </location>
</feature>
<keyword evidence="2" id="KW-1133">Transmembrane helix</keyword>
<evidence type="ECO:0000313" key="4">
    <source>
        <dbReference type="Proteomes" id="UP001642405"/>
    </source>
</evidence>
<protein>
    <recommendedName>
        <fullName evidence="5">Transmembrane protein</fullName>
    </recommendedName>
</protein>
<evidence type="ECO:0000256" key="1">
    <source>
        <dbReference type="SAM" id="MobiDB-lite"/>
    </source>
</evidence>